<keyword evidence="1" id="KW-0175">Coiled coil</keyword>
<protein>
    <submittedName>
        <fullName evidence="3">Uncharacterized protein</fullName>
    </submittedName>
</protein>
<comment type="caution">
    <text evidence="3">The sequence shown here is derived from an EMBL/GenBank/DDBJ whole genome shotgun (WGS) entry which is preliminary data.</text>
</comment>
<dbReference type="EMBL" id="MU860021">
    <property type="protein sequence ID" value="KAK4241501.1"/>
    <property type="molecule type" value="Genomic_DNA"/>
</dbReference>
<feature type="coiled-coil region" evidence="1">
    <location>
        <begin position="356"/>
        <end position="390"/>
    </location>
</feature>
<dbReference type="SUPFAM" id="SSF52540">
    <property type="entry name" value="P-loop containing nucleoside triphosphate hydrolases"/>
    <property type="match status" value="1"/>
</dbReference>
<organism evidence="3 4">
    <name type="scientific">Achaetomium macrosporum</name>
    <dbReference type="NCBI Taxonomy" id="79813"/>
    <lineage>
        <taxon>Eukaryota</taxon>
        <taxon>Fungi</taxon>
        <taxon>Dikarya</taxon>
        <taxon>Ascomycota</taxon>
        <taxon>Pezizomycotina</taxon>
        <taxon>Sordariomycetes</taxon>
        <taxon>Sordariomycetidae</taxon>
        <taxon>Sordariales</taxon>
        <taxon>Chaetomiaceae</taxon>
        <taxon>Achaetomium</taxon>
    </lineage>
</organism>
<dbReference type="PANTHER" id="PTHR36681">
    <property type="entry name" value="NUCLEAR GTPASE, GERMINAL CENTER-ASSOCIATED, TANDEM DUPLICATE 3"/>
    <property type="match status" value="1"/>
</dbReference>
<evidence type="ECO:0000313" key="4">
    <source>
        <dbReference type="Proteomes" id="UP001303760"/>
    </source>
</evidence>
<evidence type="ECO:0000256" key="2">
    <source>
        <dbReference type="SAM" id="MobiDB-lite"/>
    </source>
</evidence>
<dbReference type="PANTHER" id="PTHR36681:SF3">
    <property type="entry name" value="NUCLEAR GTPASE, GERMINAL CENTER-ASSOCIATED, TANDEM DUPLICATE 3"/>
    <property type="match status" value="1"/>
</dbReference>
<name>A0AAN7H9L3_9PEZI</name>
<evidence type="ECO:0000313" key="3">
    <source>
        <dbReference type="EMBL" id="KAK4241501.1"/>
    </source>
</evidence>
<dbReference type="AlphaFoldDB" id="A0AAN7H9L3"/>
<feature type="region of interest" description="Disordered" evidence="2">
    <location>
        <begin position="924"/>
        <end position="971"/>
    </location>
</feature>
<accession>A0AAN7H9L3</accession>
<keyword evidence="4" id="KW-1185">Reference proteome</keyword>
<dbReference type="Gene3D" id="3.40.50.300">
    <property type="entry name" value="P-loop containing nucleotide triphosphate hydrolases"/>
    <property type="match status" value="1"/>
</dbReference>
<sequence length="971" mass="109554">MEHEIKPHAAAEQPKAGFAWSNCSNKDLYTRASVKQQAVDDGFTYARRLCDWLRKGTHDMDHRHAAGFALMSGNEIHTWIEEMAELEKANKGLKILVGVAGATGAGKTSLLNALLGYPELLPSSSTEAATATCREDRKELRVHEFENEDERFQAIEEITDIISRGIHKICAIWDLDESEIEDAGYTVESILAKNEHIVKILGQNMTIFSSDADQFAAEVKPYLDSTPTSQGITAWPLIKEVRIYVKAEILKHGIVLVDLQELSDMVEDRSAVAEGYYRNLSVTAIVTPAIRAVDEKAGVKLMSSHQELRMHLDGKCNKDSFCVVVTKIDDLNCDAFCKGTKEARQDAELQAEAGEIKSVSNKSNEAHKELRRSERKLDSMSRKCADLTAKIDTLGGNRNKWKEMEKLKARRVKLLRDRMEHQSLKVTLFNKVAEFDRTLATLESRRKYRCVWIRNQYIKKRICTDFARRQSKLARLAEDDKEKYDGSVEVFPVCAGAFQELLKGKKPMPGFPSKLYTGIPRLRQWLCDAVLAHREEYLNSVLSGLQQLYDDIRRWSDDNPSTVLFSRDKVSSLLQAIHDKYLNKMAAALTRYEYETRQSSPFRHKEEKLASCKSAAVQAASRWVYKYPDDLNSTKRMSWVTYQAILKRDGGPFQSSGDGRPYYDFPLSLATPFLETLREDWVSFFQVELPKTKEPLMLKVGEIWTQYMDEVRTTIQHSAPAIVPVLDSASDTFQGIHGRLCKGISKKIKSISDGASHIHPVFMETLRDGLIPHFQDALKITGKGQYAARQSYLRFTMAIHSPDLFSKGYARMEKAYKEQVDALSADIDREGEAAIRRAHRHISLVLAKFQEDSSVSDRTVFDAVLNTKGALQRAAKEIAAAWEGQWLLGAESGIKLKEGKEGDGTGVAVRMGFGWGGNKTGRMVLDVPDEYVEEVNEREEDNGKGPDESEDEEASEMDTDTADEDSRMDET</sequence>
<feature type="compositionally biased region" description="Acidic residues" evidence="2">
    <location>
        <begin position="948"/>
        <end position="963"/>
    </location>
</feature>
<gene>
    <name evidence="3" type="ORF">C8A03DRAFT_30363</name>
</gene>
<reference evidence="3" key="2">
    <citation type="submission" date="2023-05" db="EMBL/GenBank/DDBJ databases">
        <authorList>
            <consortium name="Lawrence Berkeley National Laboratory"/>
            <person name="Steindorff A."/>
            <person name="Hensen N."/>
            <person name="Bonometti L."/>
            <person name="Westerberg I."/>
            <person name="Brannstrom I.O."/>
            <person name="Guillou S."/>
            <person name="Cros-Aarteil S."/>
            <person name="Calhoun S."/>
            <person name="Haridas S."/>
            <person name="Kuo A."/>
            <person name="Mondo S."/>
            <person name="Pangilinan J."/>
            <person name="Riley R."/>
            <person name="Labutti K."/>
            <person name="Andreopoulos B."/>
            <person name="Lipzen A."/>
            <person name="Chen C."/>
            <person name="Yanf M."/>
            <person name="Daum C."/>
            <person name="Ng V."/>
            <person name="Clum A."/>
            <person name="Ohm R."/>
            <person name="Martin F."/>
            <person name="Silar P."/>
            <person name="Natvig D."/>
            <person name="Lalanne C."/>
            <person name="Gautier V."/>
            <person name="Ament-Velasquez S.L."/>
            <person name="Kruys A."/>
            <person name="Hutchinson M.I."/>
            <person name="Powell A.J."/>
            <person name="Barry K."/>
            <person name="Miller A.N."/>
            <person name="Grigoriev I.V."/>
            <person name="Debuchy R."/>
            <person name="Gladieux P."/>
            <person name="Thoren M.H."/>
            <person name="Johannesson H."/>
        </authorList>
    </citation>
    <scope>NUCLEOTIDE SEQUENCE</scope>
    <source>
        <strain evidence="3">CBS 532.94</strain>
    </source>
</reference>
<feature type="compositionally biased region" description="Acidic residues" evidence="2">
    <location>
        <begin position="927"/>
        <end position="940"/>
    </location>
</feature>
<proteinExistence type="predicted"/>
<evidence type="ECO:0000256" key="1">
    <source>
        <dbReference type="SAM" id="Coils"/>
    </source>
</evidence>
<dbReference type="InterPro" id="IPR027417">
    <property type="entry name" value="P-loop_NTPase"/>
</dbReference>
<reference evidence="3" key="1">
    <citation type="journal article" date="2023" name="Mol. Phylogenet. Evol.">
        <title>Genome-scale phylogeny and comparative genomics of the fungal order Sordariales.</title>
        <authorList>
            <person name="Hensen N."/>
            <person name="Bonometti L."/>
            <person name="Westerberg I."/>
            <person name="Brannstrom I.O."/>
            <person name="Guillou S."/>
            <person name="Cros-Aarteil S."/>
            <person name="Calhoun S."/>
            <person name="Haridas S."/>
            <person name="Kuo A."/>
            <person name="Mondo S."/>
            <person name="Pangilinan J."/>
            <person name="Riley R."/>
            <person name="LaButti K."/>
            <person name="Andreopoulos B."/>
            <person name="Lipzen A."/>
            <person name="Chen C."/>
            <person name="Yan M."/>
            <person name="Daum C."/>
            <person name="Ng V."/>
            <person name="Clum A."/>
            <person name="Steindorff A."/>
            <person name="Ohm R.A."/>
            <person name="Martin F."/>
            <person name="Silar P."/>
            <person name="Natvig D.O."/>
            <person name="Lalanne C."/>
            <person name="Gautier V."/>
            <person name="Ament-Velasquez S.L."/>
            <person name="Kruys A."/>
            <person name="Hutchinson M.I."/>
            <person name="Powell A.J."/>
            <person name="Barry K."/>
            <person name="Miller A.N."/>
            <person name="Grigoriev I.V."/>
            <person name="Debuchy R."/>
            <person name="Gladieux P."/>
            <person name="Hiltunen Thoren M."/>
            <person name="Johannesson H."/>
        </authorList>
    </citation>
    <scope>NUCLEOTIDE SEQUENCE</scope>
    <source>
        <strain evidence="3">CBS 532.94</strain>
    </source>
</reference>
<dbReference type="Proteomes" id="UP001303760">
    <property type="component" value="Unassembled WGS sequence"/>
</dbReference>